<dbReference type="GeneID" id="14876187"/>
<evidence type="ECO:0008006" key="5">
    <source>
        <dbReference type="Google" id="ProtNLM"/>
    </source>
</evidence>
<proteinExistence type="predicted"/>
<evidence type="ECO:0000256" key="1">
    <source>
        <dbReference type="SAM" id="MobiDB-lite"/>
    </source>
</evidence>
<feature type="chain" id="PRO_5003315341" description="Secreted protein" evidence="2">
    <location>
        <begin position="17"/>
        <end position="91"/>
    </location>
</feature>
<name>F4PJP5_CACFS</name>
<accession>F4PJP5</accession>
<reference evidence="4" key="1">
    <citation type="journal article" date="2011" name="Genome Res.">
        <title>Phylogeny-wide analysis of social amoeba genomes highlights ancient origins for complex intercellular communication.</title>
        <authorList>
            <person name="Heidel A.J."/>
            <person name="Lawal H.M."/>
            <person name="Felder M."/>
            <person name="Schilde C."/>
            <person name="Helps N.R."/>
            <person name="Tunggal B."/>
            <person name="Rivero F."/>
            <person name="John U."/>
            <person name="Schleicher M."/>
            <person name="Eichinger L."/>
            <person name="Platzer M."/>
            <person name="Noegel A.A."/>
            <person name="Schaap P."/>
            <person name="Gloeckner G."/>
        </authorList>
    </citation>
    <scope>NUCLEOTIDE SEQUENCE [LARGE SCALE GENOMIC DNA]</scope>
    <source>
        <strain evidence="4">SH3</strain>
    </source>
</reference>
<dbReference type="RefSeq" id="XP_004361670.1">
    <property type="nucleotide sequence ID" value="XM_004361613.1"/>
</dbReference>
<dbReference type="EMBL" id="GL883007">
    <property type="protein sequence ID" value="EGG23819.1"/>
    <property type="molecule type" value="Genomic_DNA"/>
</dbReference>
<dbReference type="AlphaFoldDB" id="F4PJP5"/>
<sequence>MTGCHFWLLLPSPSATCPTSALVKKQEDRESCSCSGIQTERQKKERDWIGLDDRERERERTVRLNQQQVAESAEKRQPQTSSSCNPPQQHN</sequence>
<feature type="signal peptide" evidence="2">
    <location>
        <begin position="1"/>
        <end position="16"/>
    </location>
</feature>
<feature type="region of interest" description="Disordered" evidence="1">
    <location>
        <begin position="57"/>
        <end position="91"/>
    </location>
</feature>
<evidence type="ECO:0000313" key="3">
    <source>
        <dbReference type="EMBL" id="EGG23819.1"/>
    </source>
</evidence>
<keyword evidence="4" id="KW-1185">Reference proteome</keyword>
<dbReference type="KEGG" id="dfa:DFA_05955"/>
<evidence type="ECO:0000313" key="4">
    <source>
        <dbReference type="Proteomes" id="UP000007797"/>
    </source>
</evidence>
<feature type="compositionally biased region" description="Polar residues" evidence="1">
    <location>
        <begin position="78"/>
        <end position="91"/>
    </location>
</feature>
<keyword evidence="2" id="KW-0732">Signal</keyword>
<evidence type="ECO:0000256" key="2">
    <source>
        <dbReference type="SAM" id="SignalP"/>
    </source>
</evidence>
<dbReference type="Proteomes" id="UP000007797">
    <property type="component" value="Unassembled WGS sequence"/>
</dbReference>
<protein>
    <recommendedName>
        <fullName evidence="5">Secreted protein</fullName>
    </recommendedName>
</protein>
<gene>
    <name evidence="3" type="ORF">DFA_05955</name>
</gene>
<organism evidence="3 4">
    <name type="scientific">Cavenderia fasciculata</name>
    <name type="common">Slime mold</name>
    <name type="synonym">Dictyostelium fasciculatum</name>
    <dbReference type="NCBI Taxonomy" id="261658"/>
    <lineage>
        <taxon>Eukaryota</taxon>
        <taxon>Amoebozoa</taxon>
        <taxon>Evosea</taxon>
        <taxon>Eumycetozoa</taxon>
        <taxon>Dictyostelia</taxon>
        <taxon>Acytosteliales</taxon>
        <taxon>Cavenderiaceae</taxon>
        <taxon>Cavenderia</taxon>
    </lineage>
</organism>